<dbReference type="RefSeq" id="WP_038061442.1">
    <property type="nucleotide sequence ID" value="NZ_JPSL02000039.1"/>
</dbReference>
<evidence type="ECO:0008006" key="5">
    <source>
        <dbReference type="Google" id="ProtNLM"/>
    </source>
</evidence>
<name>A0A0A2WWV0_THEFI</name>
<protein>
    <recommendedName>
        <fullName evidence="5">DUF1640 domain-containing protein</fullName>
    </recommendedName>
</protein>
<keyword evidence="2" id="KW-0472">Membrane</keyword>
<keyword evidence="2" id="KW-1133">Transmembrane helix</keyword>
<dbReference type="AlphaFoldDB" id="A0A0A2WWV0"/>
<evidence type="ECO:0000256" key="1">
    <source>
        <dbReference type="SAM" id="Coils"/>
    </source>
</evidence>
<evidence type="ECO:0000313" key="4">
    <source>
        <dbReference type="Proteomes" id="UP000030364"/>
    </source>
</evidence>
<feature type="transmembrane region" description="Helical" evidence="2">
    <location>
        <begin position="79"/>
        <end position="96"/>
    </location>
</feature>
<gene>
    <name evidence="3" type="ORF">THFILI_06920</name>
</gene>
<dbReference type="Gene3D" id="1.20.58.130">
    <property type="match status" value="1"/>
</dbReference>
<organism evidence="3 4">
    <name type="scientific">Thermus filiformis</name>
    <dbReference type="NCBI Taxonomy" id="276"/>
    <lineage>
        <taxon>Bacteria</taxon>
        <taxon>Thermotogati</taxon>
        <taxon>Deinococcota</taxon>
        <taxon>Deinococci</taxon>
        <taxon>Thermales</taxon>
        <taxon>Thermaceae</taxon>
        <taxon>Thermus</taxon>
    </lineage>
</organism>
<keyword evidence="2" id="KW-0812">Transmembrane</keyword>
<accession>A0A0A2WWV0</accession>
<comment type="caution">
    <text evidence="3">The sequence shown here is derived from an EMBL/GenBank/DDBJ whole genome shotgun (WGS) entry which is preliminary data.</text>
</comment>
<proteinExistence type="predicted"/>
<keyword evidence="1" id="KW-0175">Coiled coil</keyword>
<dbReference type="EMBL" id="JPSL02000039">
    <property type="protein sequence ID" value="KGQ22750.1"/>
    <property type="molecule type" value="Genomic_DNA"/>
</dbReference>
<dbReference type="SUPFAM" id="SSF58113">
    <property type="entry name" value="Apolipoprotein A-I"/>
    <property type="match status" value="1"/>
</dbReference>
<reference evidence="3 4" key="1">
    <citation type="journal article" date="2015" name="Genome Announc.">
        <title>Draft Genome Sequence of the Thermophile Thermus filiformis ATCC 43280, Producer of Carotenoid-(Di)glucoside-Branched Fatty Acid (Di)esters and Source of Hyperthermostable Enzymes of Biotechnological Interest.</title>
        <authorList>
            <person name="Mandelli F."/>
            <person name="Oliveira Ramires B."/>
            <person name="Couger M.B."/>
            <person name="Paixao D.A."/>
            <person name="Camilo C.M."/>
            <person name="Polikarpov I."/>
            <person name="Prade R."/>
            <person name="Riano-Pachon D.M."/>
            <person name="Squina F.M."/>
        </authorList>
    </citation>
    <scope>NUCLEOTIDE SEQUENCE [LARGE SCALE GENOMIC DNA]</scope>
    <source>
        <strain evidence="3 4">ATCC 43280</strain>
    </source>
</reference>
<dbReference type="Proteomes" id="UP000030364">
    <property type="component" value="Unassembled WGS sequence"/>
</dbReference>
<keyword evidence="4" id="KW-1185">Reference proteome</keyword>
<dbReference type="OrthoDB" id="32003at2"/>
<feature type="coiled-coil region" evidence="1">
    <location>
        <begin position="25"/>
        <end position="74"/>
    </location>
</feature>
<evidence type="ECO:0000256" key="2">
    <source>
        <dbReference type="SAM" id="Phobius"/>
    </source>
</evidence>
<sequence>MTTEERLYKLEGIVEGVMATLPGQVASLEQRMDLLRQELRAEIAALRQEMNGLRQEMEEKFNSLRQEVKAEINTALNRLMLYFTALAAGLALLTLFR</sequence>
<dbReference type="PATRIC" id="fig|276.5.peg.419"/>
<dbReference type="STRING" id="276.THFILI_06920"/>
<evidence type="ECO:0000313" key="3">
    <source>
        <dbReference type="EMBL" id="KGQ22750.1"/>
    </source>
</evidence>